<dbReference type="SFLD" id="SFLDS00029">
    <property type="entry name" value="Radical_SAM"/>
    <property type="match status" value="1"/>
</dbReference>
<sequence length="134" mass="15491">MEVTIEITDYCPNECDYCSTYASCRGYLRVSQKEVNEFLSKIFFKNEITRINISGGEPLSHPDFYEIFCLCKSYTKNVWVYTNAITQIIYNTDIVKEIKVEANVCLTPGREVYIPENADKVHLLQLVKQGRAKD</sequence>
<dbReference type="InterPro" id="IPR050377">
    <property type="entry name" value="Radical_SAM_PqqE_MftC-like"/>
</dbReference>
<dbReference type="InterPro" id="IPR007197">
    <property type="entry name" value="rSAM"/>
</dbReference>
<proteinExistence type="predicted"/>
<dbReference type="GO" id="GO:0051536">
    <property type="term" value="F:iron-sulfur cluster binding"/>
    <property type="evidence" value="ECO:0007669"/>
    <property type="project" value="UniProtKB-KW"/>
</dbReference>
<keyword evidence="2" id="KW-0479">Metal-binding</keyword>
<dbReference type="SUPFAM" id="SSF102114">
    <property type="entry name" value="Radical SAM enzymes"/>
    <property type="match status" value="1"/>
</dbReference>
<keyword evidence="3" id="KW-0408">Iron</keyword>
<evidence type="ECO:0000259" key="5">
    <source>
        <dbReference type="Pfam" id="PF04055"/>
    </source>
</evidence>
<evidence type="ECO:0000256" key="4">
    <source>
        <dbReference type="ARBA" id="ARBA00023014"/>
    </source>
</evidence>
<dbReference type="Gene3D" id="3.20.20.70">
    <property type="entry name" value="Aldolase class I"/>
    <property type="match status" value="1"/>
</dbReference>
<keyword evidence="4" id="KW-0411">Iron-sulfur</keyword>
<dbReference type="AlphaFoldDB" id="A0A0F9BA17"/>
<organism evidence="6">
    <name type="scientific">marine sediment metagenome</name>
    <dbReference type="NCBI Taxonomy" id="412755"/>
    <lineage>
        <taxon>unclassified sequences</taxon>
        <taxon>metagenomes</taxon>
        <taxon>ecological metagenomes</taxon>
    </lineage>
</organism>
<dbReference type="EMBL" id="LAZR01038849">
    <property type="protein sequence ID" value="KKL18490.1"/>
    <property type="molecule type" value="Genomic_DNA"/>
</dbReference>
<dbReference type="PANTHER" id="PTHR11228:SF7">
    <property type="entry name" value="PQQA PEPTIDE CYCLASE"/>
    <property type="match status" value="1"/>
</dbReference>
<reference evidence="6" key="1">
    <citation type="journal article" date="2015" name="Nature">
        <title>Complex archaea that bridge the gap between prokaryotes and eukaryotes.</title>
        <authorList>
            <person name="Spang A."/>
            <person name="Saw J.H."/>
            <person name="Jorgensen S.L."/>
            <person name="Zaremba-Niedzwiedzka K."/>
            <person name="Martijn J."/>
            <person name="Lind A.E."/>
            <person name="van Eijk R."/>
            <person name="Schleper C."/>
            <person name="Guy L."/>
            <person name="Ettema T.J."/>
        </authorList>
    </citation>
    <scope>NUCLEOTIDE SEQUENCE</scope>
</reference>
<keyword evidence="1" id="KW-0949">S-adenosyl-L-methionine</keyword>
<dbReference type="GO" id="GO:0003824">
    <property type="term" value="F:catalytic activity"/>
    <property type="evidence" value="ECO:0007669"/>
    <property type="project" value="InterPro"/>
</dbReference>
<accession>A0A0F9BA17</accession>
<dbReference type="PANTHER" id="PTHR11228">
    <property type="entry name" value="RADICAL SAM DOMAIN PROTEIN"/>
    <property type="match status" value="1"/>
</dbReference>
<protein>
    <recommendedName>
        <fullName evidence="5">Radical SAM core domain-containing protein</fullName>
    </recommendedName>
</protein>
<evidence type="ECO:0000256" key="3">
    <source>
        <dbReference type="ARBA" id="ARBA00023004"/>
    </source>
</evidence>
<dbReference type="GO" id="GO:0046872">
    <property type="term" value="F:metal ion binding"/>
    <property type="evidence" value="ECO:0007669"/>
    <property type="project" value="UniProtKB-KW"/>
</dbReference>
<evidence type="ECO:0000313" key="6">
    <source>
        <dbReference type="EMBL" id="KKL18490.1"/>
    </source>
</evidence>
<evidence type="ECO:0000256" key="1">
    <source>
        <dbReference type="ARBA" id="ARBA00022691"/>
    </source>
</evidence>
<gene>
    <name evidence="6" type="ORF">LCGC14_2474970</name>
</gene>
<dbReference type="Pfam" id="PF04055">
    <property type="entry name" value="Radical_SAM"/>
    <property type="match status" value="1"/>
</dbReference>
<feature type="non-terminal residue" evidence="6">
    <location>
        <position position="134"/>
    </location>
</feature>
<name>A0A0F9BA17_9ZZZZ</name>
<evidence type="ECO:0000256" key="2">
    <source>
        <dbReference type="ARBA" id="ARBA00022723"/>
    </source>
</evidence>
<dbReference type="CDD" id="cd01335">
    <property type="entry name" value="Radical_SAM"/>
    <property type="match status" value="1"/>
</dbReference>
<comment type="caution">
    <text evidence="6">The sequence shown here is derived from an EMBL/GenBank/DDBJ whole genome shotgun (WGS) entry which is preliminary data.</text>
</comment>
<feature type="domain" description="Radical SAM core" evidence="5">
    <location>
        <begin position="5"/>
        <end position="86"/>
    </location>
</feature>
<dbReference type="InterPro" id="IPR013785">
    <property type="entry name" value="Aldolase_TIM"/>
</dbReference>
<dbReference type="InterPro" id="IPR058240">
    <property type="entry name" value="rSAM_sf"/>
</dbReference>